<protein>
    <recommendedName>
        <fullName evidence="7">RING-type domain-containing protein</fullName>
    </recommendedName>
</protein>
<evidence type="ECO:0000313" key="8">
    <source>
        <dbReference type="EMBL" id="CAL8114152.1"/>
    </source>
</evidence>
<keyword evidence="6" id="KW-0472">Membrane</keyword>
<keyword evidence="3" id="KW-0862">Zinc</keyword>
<reference evidence="8 9" key="1">
    <citation type="submission" date="2024-08" db="EMBL/GenBank/DDBJ databases">
        <authorList>
            <person name="Cucini C."/>
            <person name="Frati F."/>
        </authorList>
    </citation>
    <scope>NUCLEOTIDE SEQUENCE [LARGE SCALE GENOMIC DNA]</scope>
</reference>
<dbReference type="EMBL" id="CAXLJM020000049">
    <property type="protein sequence ID" value="CAL8114152.1"/>
    <property type="molecule type" value="Genomic_DNA"/>
</dbReference>
<accession>A0ABP1R031</accession>
<proteinExistence type="predicted"/>
<name>A0ABP1R031_9HEXA</name>
<dbReference type="Pfam" id="PF13639">
    <property type="entry name" value="zf-RING_2"/>
    <property type="match status" value="1"/>
</dbReference>
<dbReference type="CDD" id="cd16454">
    <property type="entry name" value="RING-H2_PA-TM-RING"/>
    <property type="match status" value="1"/>
</dbReference>
<feature type="compositionally biased region" description="Low complexity" evidence="5">
    <location>
        <begin position="465"/>
        <end position="474"/>
    </location>
</feature>
<keyword evidence="1" id="KW-0479">Metal-binding</keyword>
<evidence type="ECO:0000313" key="9">
    <source>
        <dbReference type="Proteomes" id="UP001642540"/>
    </source>
</evidence>
<evidence type="ECO:0000256" key="3">
    <source>
        <dbReference type="ARBA" id="ARBA00022833"/>
    </source>
</evidence>
<gene>
    <name evidence="8" type="ORF">ODALV1_LOCUS16336</name>
</gene>
<dbReference type="InterPro" id="IPR013083">
    <property type="entry name" value="Znf_RING/FYVE/PHD"/>
</dbReference>
<evidence type="ECO:0000256" key="5">
    <source>
        <dbReference type="SAM" id="MobiDB-lite"/>
    </source>
</evidence>
<feature type="transmembrane region" description="Helical" evidence="6">
    <location>
        <begin position="28"/>
        <end position="51"/>
    </location>
</feature>
<dbReference type="InterPro" id="IPR051834">
    <property type="entry name" value="RING_finger_E3_ligase"/>
</dbReference>
<keyword evidence="9" id="KW-1185">Reference proteome</keyword>
<dbReference type="PROSITE" id="PS50089">
    <property type="entry name" value="ZF_RING_2"/>
    <property type="match status" value="1"/>
</dbReference>
<evidence type="ECO:0000256" key="6">
    <source>
        <dbReference type="SAM" id="Phobius"/>
    </source>
</evidence>
<keyword evidence="6" id="KW-1133">Transmembrane helix</keyword>
<feature type="transmembrane region" description="Helical" evidence="6">
    <location>
        <begin position="206"/>
        <end position="230"/>
    </location>
</feature>
<keyword evidence="6" id="KW-0812">Transmembrane</keyword>
<dbReference type="SUPFAM" id="SSF57850">
    <property type="entry name" value="RING/U-box"/>
    <property type="match status" value="1"/>
</dbReference>
<keyword evidence="2 4" id="KW-0863">Zinc-finger</keyword>
<sequence>MFHCTTTVTYKMISDASYKPKNVVDKTFIIFVIALIASTHVQTVDATIVVISKMLNETVFSAEEIGIDAASAYDLKGNLVIADPIDACTEVKPPPIRNRTVIFSAISGQSQRDSWILWASYNYTSDYCSLSRKAKEAERAGYSAIIITVYGTNDTNGILPNFIGFDWMGIRIYTSILGENMGSAMKTFAFPNPYYVKFENEPYFQLGLLANFVFLGCLAIVIVVVMLRLFHCLYIRVSTTVREGRRKRKAYLTESQLKKMPVLHWKADIPQDTCSICIDNFEVGEEVRVLPCSHVFHKPCIDPWLIHSSRRCPNCKGKVVFPNEHFSDTSNSDSETQIGDSEDEFVGNERTPLLRSQAVDSDDEMEDTRFVETLTESHNTRTQDVTSSRTNSLNLESGRVSTSASACLIDIASDGDTEQISDDSFGSFQSAKMNGNETMLVDVDCNQSLRSTKSFDSDRTYTGESSSGKGSGSKNISTKNEEFTSSLSSNTSFFSCHESELEKSTSSNSNHELFQSFSS</sequence>
<feature type="region of interest" description="Disordered" evidence="5">
    <location>
        <begin position="454"/>
        <end position="490"/>
    </location>
</feature>
<comment type="caution">
    <text evidence="8">The sequence shown here is derived from an EMBL/GenBank/DDBJ whole genome shotgun (WGS) entry which is preliminary data.</text>
</comment>
<feature type="region of interest" description="Disordered" evidence="5">
    <location>
        <begin position="376"/>
        <end position="396"/>
    </location>
</feature>
<evidence type="ECO:0000256" key="4">
    <source>
        <dbReference type="PROSITE-ProRule" id="PRU00175"/>
    </source>
</evidence>
<feature type="domain" description="RING-type" evidence="7">
    <location>
        <begin position="274"/>
        <end position="316"/>
    </location>
</feature>
<dbReference type="SMART" id="SM00184">
    <property type="entry name" value="RING"/>
    <property type="match status" value="1"/>
</dbReference>
<evidence type="ECO:0000259" key="7">
    <source>
        <dbReference type="PROSITE" id="PS50089"/>
    </source>
</evidence>
<evidence type="ECO:0000256" key="1">
    <source>
        <dbReference type="ARBA" id="ARBA00022723"/>
    </source>
</evidence>
<dbReference type="InterPro" id="IPR001841">
    <property type="entry name" value="Znf_RING"/>
</dbReference>
<dbReference type="PANTHER" id="PTHR45931">
    <property type="entry name" value="SI:CH211-59O9.10"/>
    <property type="match status" value="1"/>
</dbReference>
<dbReference type="PANTHER" id="PTHR45931:SF20">
    <property type="entry name" value="RING-TYPE E3 UBIQUITIN TRANSFERASE"/>
    <property type="match status" value="1"/>
</dbReference>
<evidence type="ECO:0000256" key="2">
    <source>
        <dbReference type="ARBA" id="ARBA00022771"/>
    </source>
</evidence>
<organism evidence="8 9">
    <name type="scientific">Orchesella dallaii</name>
    <dbReference type="NCBI Taxonomy" id="48710"/>
    <lineage>
        <taxon>Eukaryota</taxon>
        <taxon>Metazoa</taxon>
        <taxon>Ecdysozoa</taxon>
        <taxon>Arthropoda</taxon>
        <taxon>Hexapoda</taxon>
        <taxon>Collembola</taxon>
        <taxon>Entomobryomorpha</taxon>
        <taxon>Entomobryoidea</taxon>
        <taxon>Orchesellidae</taxon>
        <taxon>Orchesellinae</taxon>
        <taxon>Orchesella</taxon>
    </lineage>
</organism>
<dbReference type="Proteomes" id="UP001642540">
    <property type="component" value="Unassembled WGS sequence"/>
</dbReference>
<dbReference type="Gene3D" id="3.30.40.10">
    <property type="entry name" value="Zinc/RING finger domain, C3HC4 (zinc finger)"/>
    <property type="match status" value="1"/>
</dbReference>